<dbReference type="InterPro" id="IPR000595">
    <property type="entry name" value="cNMP-bd_dom"/>
</dbReference>
<dbReference type="GO" id="GO:0003677">
    <property type="term" value="F:DNA binding"/>
    <property type="evidence" value="ECO:0007669"/>
    <property type="project" value="UniProtKB-KW"/>
</dbReference>
<accession>A0A1P8JT63</accession>
<feature type="domain" description="HTH crp-type" evidence="4">
    <location>
        <begin position="175"/>
        <end position="249"/>
    </location>
</feature>
<keyword evidence="3" id="KW-0804">Transcription</keyword>
<dbReference type="Proteomes" id="UP000186609">
    <property type="component" value="Chromosome"/>
</dbReference>
<evidence type="ECO:0000256" key="3">
    <source>
        <dbReference type="ARBA" id="ARBA00023163"/>
    </source>
</evidence>
<dbReference type="CDD" id="cd00038">
    <property type="entry name" value="CAP_ED"/>
    <property type="match status" value="1"/>
</dbReference>
<evidence type="ECO:0000313" key="5">
    <source>
        <dbReference type="EMBL" id="APW36930.1"/>
    </source>
</evidence>
<keyword evidence="2" id="KW-0238">DNA-binding</keyword>
<dbReference type="Gene3D" id="2.60.120.10">
    <property type="entry name" value="Jelly Rolls"/>
    <property type="match status" value="1"/>
</dbReference>
<dbReference type="GO" id="GO:0005829">
    <property type="term" value="C:cytosol"/>
    <property type="evidence" value="ECO:0007669"/>
    <property type="project" value="TreeGrafter"/>
</dbReference>
<dbReference type="InterPro" id="IPR036390">
    <property type="entry name" value="WH_DNA-bd_sf"/>
</dbReference>
<dbReference type="Pfam" id="PF00027">
    <property type="entry name" value="cNMP_binding"/>
    <property type="match status" value="1"/>
</dbReference>
<keyword evidence="1" id="KW-0805">Transcription regulation</keyword>
<gene>
    <name evidence="5" type="ORF">RD110_06760</name>
</gene>
<dbReference type="PROSITE" id="PS51063">
    <property type="entry name" value="HTH_CRP_2"/>
    <property type="match status" value="1"/>
</dbReference>
<dbReference type="GO" id="GO:0003700">
    <property type="term" value="F:DNA-binding transcription factor activity"/>
    <property type="evidence" value="ECO:0007669"/>
    <property type="project" value="TreeGrafter"/>
</dbReference>
<dbReference type="EMBL" id="CP019236">
    <property type="protein sequence ID" value="APW36930.1"/>
    <property type="molecule type" value="Genomic_DNA"/>
</dbReference>
<dbReference type="SUPFAM" id="SSF51206">
    <property type="entry name" value="cAMP-binding domain-like"/>
    <property type="match status" value="1"/>
</dbReference>
<dbReference type="InterPro" id="IPR012318">
    <property type="entry name" value="HTH_CRP"/>
</dbReference>
<evidence type="ECO:0000259" key="4">
    <source>
        <dbReference type="PROSITE" id="PS51063"/>
    </source>
</evidence>
<dbReference type="OrthoDB" id="7643467at2"/>
<dbReference type="PANTHER" id="PTHR24567">
    <property type="entry name" value="CRP FAMILY TRANSCRIPTIONAL REGULATORY PROTEIN"/>
    <property type="match status" value="1"/>
</dbReference>
<dbReference type="InterPro" id="IPR014710">
    <property type="entry name" value="RmlC-like_jellyroll"/>
</dbReference>
<dbReference type="InterPro" id="IPR018490">
    <property type="entry name" value="cNMP-bd_dom_sf"/>
</dbReference>
<organism evidence="5 6">
    <name type="scientific">Rhodoferax koreensis</name>
    <dbReference type="NCBI Taxonomy" id="1842727"/>
    <lineage>
        <taxon>Bacteria</taxon>
        <taxon>Pseudomonadati</taxon>
        <taxon>Pseudomonadota</taxon>
        <taxon>Betaproteobacteria</taxon>
        <taxon>Burkholderiales</taxon>
        <taxon>Comamonadaceae</taxon>
        <taxon>Rhodoferax</taxon>
    </lineage>
</organism>
<dbReference type="PANTHER" id="PTHR24567:SF68">
    <property type="entry name" value="DNA-BINDING TRANSCRIPTIONAL DUAL REGULATOR CRP"/>
    <property type="match status" value="1"/>
</dbReference>
<evidence type="ECO:0000313" key="6">
    <source>
        <dbReference type="Proteomes" id="UP000186609"/>
    </source>
</evidence>
<sequence>MPTKSEKKSLPALSERPNLATAEDVPRFPPCADCALRKSGRFTPITVTELAFVQDFRHANRVAPPGTVLIRETSSEGKLYTLYAGWAFRYKTLSDGRRQILNFLLPGDFIGLQQHFNDGAAYGVEALTSVSLCAFQQNGLMDLFKALPALGFDVTWLAASQKNVLDENLLTAGRRNATERVATLLLQLFQRAERVGLVVDGAIEFPLNQQHVADALGLSLVHTNKTMRRLLGLGLYRIEGGRLELLDRKALSRIADHDDGALRPVPLI</sequence>
<dbReference type="Gene3D" id="1.10.10.10">
    <property type="entry name" value="Winged helix-like DNA-binding domain superfamily/Winged helix DNA-binding domain"/>
    <property type="match status" value="1"/>
</dbReference>
<reference evidence="5 6" key="1">
    <citation type="submission" date="2017-01" db="EMBL/GenBank/DDBJ databases">
        <authorList>
            <person name="Mah S.A."/>
            <person name="Swanson W.J."/>
            <person name="Moy G.W."/>
            <person name="Vacquier V.D."/>
        </authorList>
    </citation>
    <scope>NUCLEOTIDE SEQUENCE [LARGE SCALE GENOMIC DNA]</scope>
    <source>
        <strain evidence="5 6">DCY110</strain>
    </source>
</reference>
<evidence type="ECO:0000256" key="1">
    <source>
        <dbReference type="ARBA" id="ARBA00023015"/>
    </source>
</evidence>
<dbReference type="InterPro" id="IPR036388">
    <property type="entry name" value="WH-like_DNA-bd_sf"/>
</dbReference>
<proteinExistence type="predicted"/>
<dbReference type="AlphaFoldDB" id="A0A1P8JT63"/>
<dbReference type="InterPro" id="IPR050397">
    <property type="entry name" value="Env_Response_Regulators"/>
</dbReference>
<dbReference type="Pfam" id="PF13545">
    <property type="entry name" value="HTH_Crp_2"/>
    <property type="match status" value="1"/>
</dbReference>
<name>A0A1P8JT63_9BURK</name>
<dbReference type="SUPFAM" id="SSF46785">
    <property type="entry name" value="Winged helix' DNA-binding domain"/>
    <property type="match status" value="1"/>
</dbReference>
<dbReference type="KEGG" id="rhy:RD110_06760"/>
<evidence type="ECO:0000256" key="2">
    <source>
        <dbReference type="ARBA" id="ARBA00023125"/>
    </source>
</evidence>
<protein>
    <submittedName>
        <fullName evidence="5">Crp/Fnr family transcriptional regulator</fullName>
    </submittedName>
</protein>
<keyword evidence="6" id="KW-1185">Reference proteome</keyword>
<dbReference type="STRING" id="1842727.RD110_06760"/>